<proteinExistence type="predicted"/>
<name>A0ABP7W659_9ACTN</name>
<keyword evidence="2" id="KW-0472">Membrane</keyword>
<keyword evidence="2" id="KW-0812">Transmembrane</keyword>
<evidence type="ECO:0000313" key="4">
    <source>
        <dbReference type="Proteomes" id="UP001500683"/>
    </source>
</evidence>
<feature type="transmembrane region" description="Helical" evidence="2">
    <location>
        <begin position="54"/>
        <end position="77"/>
    </location>
</feature>
<feature type="compositionally biased region" description="Pro residues" evidence="1">
    <location>
        <begin position="24"/>
        <end position="34"/>
    </location>
</feature>
<comment type="caution">
    <text evidence="3">The sequence shown here is derived from an EMBL/GenBank/DDBJ whole genome shotgun (WGS) entry which is preliminary data.</text>
</comment>
<keyword evidence="2" id="KW-1133">Transmembrane helix</keyword>
<dbReference type="RefSeq" id="WP_344951150.1">
    <property type="nucleotide sequence ID" value="NZ_BAAAZG010000031.1"/>
</dbReference>
<evidence type="ECO:0000256" key="1">
    <source>
        <dbReference type="SAM" id="MobiDB-lite"/>
    </source>
</evidence>
<keyword evidence="4" id="KW-1185">Reference proteome</keyword>
<dbReference type="Proteomes" id="UP001500683">
    <property type="component" value="Unassembled WGS sequence"/>
</dbReference>
<reference evidence="4" key="1">
    <citation type="journal article" date="2019" name="Int. J. Syst. Evol. Microbiol.">
        <title>The Global Catalogue of Microorganisms (GCM) 10K type strain sequencing project: providing services to taxonomists for standard genome sequencing and annotation.</title>
        <authorList>
            <consortium name="The Broad Institute Genomics Platform"/>
            <consortium name="The Broad Institute Genome Sequencing Center for Infectious Disease"/>
            <person name="Wu L."/>
            <person name="Ma J."/>
        </authorList>
    </citation>
    <scope>NUCLEOTIDE SEQUENCE [LARGE SCALE GENOMIC DNA]</scope>
    <source>
        <strain evidence="4">JCM 16702</strain>
    </source>
</reference>
<evidence type="ECO:0000256" key="2">
    <source>
        <dbReference type="SAM" id="Phobius"/>
    </source>
</evidence>
<dbReference type="EMBL" id="BAAAZG010000031">
    <property type="protein sequence ID" value="GAA4082087.1"/>
    <property type="molecule type" value="Genomic_DNA"/>
</dbReference>
<protein>
    <submittedName>
        <fullName evidence="3">Uncharacterized protein</fullName>
    </submittedName>
</protein>
<accession>A0ABP7W659</accession>
<sequence length="249" mass="25197">MSGWNPPPAPGGPPGGGVPYGHGPQPPGFPPGPYGPGGGAYGPPPPRRSSSAPLIIGLVAVLAVAVVAVLVVAVVLVGGGPSSIDTPSSAGGLSRDYSAERELGTQISNQQSTLRNMGGAEIDDVKTAVYSSGSDRYLFVGGTGTFDPDQLQSEFRRSMNNTGGSGLSVITIPLADPGGDGEAACASIRASVPGSSLSYQTATCVWMTDKTFGMVTPAPQSGGSLGSVRTYTYGIVADQMRRLRQDVES</sequence>
<feature type="region of interest" description="Disordered" evidence="1">
    <location>
        <begin position="1"/>
        <end position="46"/>
    </location>
</feature>
<feature type="compositionally biased region" description="Pro residues" evidence="1">
    <location>
        <begin position="1"/>
        <end position="13"/>
    </location>
</feature>
<gene>
    <name evidence="3" type="ORF">GCM10022214_46490</name>
</gene>
<organism evidence="3 4">
    <name type="scientific">Actinomadura miaoliensis</name>
    <dbReference type="NCBI Taxonomy" id="430685"/>
    <lineage>
        <taxon>Bacteria</taxon>
        <taxon>Bacillati</taxon>
        <taxon>Actinomycetota</taxon>
        <taxon>Actinomycetes</taxon>
        <taxon>Streptosporangiales</taxon>
        <taxon>Thermomonosporaceae</taxon>
        <taxon>Actinomadura</taxon>
    </lineage>
</organism>
<evidence type="ECO:0000313" key="3">
    <source>
        <dbReference type="EMBL" id="GAA4082087.1"/>
    </source>
</evidence>